<feature type="transmembrane region" description="Helical" evidence="2">
    <location>
        <begin position="332"/>
        <end position="352"/>
    </location>
</feature>
<feature type="transmembrane region" description="Helical" evidence="2">
    <location>
        <begin position="104"/>
        <end position="125"/>
    </location>
</feature>
<organism evidence="3 4">
    <name type="scientific">Thermincola ferriacetica</name>
    <dbReference type="NCBI Taxonomy" id="281456"/>
    <lineage>
        <taxon>Bacteria</taxon>
        <taxon>Bacillati</taxon>
        <taxon>Bacillota</taxon>
        <taxon>Clostridia</taxon>
        <taxon>Eubacteriales</taxon>
        <taxon>Thermincolaceae</taxon>
        <taxon>Thermincola</taxon>
    </lineage>
</organism>
<dbReference type="Proteomes" id="UP000037175">
    <property type="component" value="Unassembled WGS sequence"/>
</dbReference>
<feature type="region of interest" description="Disordered" evidence="1">
    <location>
        <begin position="530"/>
        <end position="607"/>
    </location>
</feature>
<dbReference type="RefSeq" id="WP_052218776.1">
    <property type="nucleotide sequence ID" value="NZ_LGTE01000024.1"/>
</dbReference>
<evidence type="ECO:0000313" key="4">
    <source>
        <dbReference type="Proteomes" id="UP000037175"/>
    </source>
</evidence>
<evidence type="ECO:0008006" key="5">
    <source>
        <dbReference type="Google" id="ProtNLM"/>
    </source>
</evidence>
<accession>A0A0L6W0S0</accession>
<keyword evidence="2" id="KW-1133">Transmembrane helix</keyword>
<sequence length="607" mass="62703" precursor="true">MLRMQKTITLALILTVLVMALVPAMVYAAGEDQQQKQLSKQPLEDKGSLGESFIATIINGLVAPLEWLGEVGGIQTLDKLIYDASGDADVSPLTAGEWATAQKWYVGIAGATMSLLIISVFYTFIKTAAYAAYNPAARAGLAQDVGRWFIALVLVAAIPYLFMVFSGLNTAFVDTIQGVARNVSGAEAVRQLGDYGAGGSFISGLHTGSILGTAIAKLVLLGIQAWINFLFKIRKIMLIIMLVFAPVAVYLWSIRGEPQPLSVLFGELASNFFMQTAYALVFSVFLSFVNLAEATWIDVIVWLFMITSIAEVIRNVLQSLVSRWSGVNEAGIAGRALAFAGGGALMGMSQVLRGNKQAMADFNKMPKPEGMAGAGGSGSLGGGTADFSGSPAMGTLYRSSYNAAKWGGVMAAGVSTAGAAAGSLVTAAVPGGEHLGVMAGQAAGAITGGIIRGVGTSAGLARKTWFNSRAYGTNLAGGLQKATGTASTPQALFRAGRIVAQNTFSPAGMPGLLQKYGASGAAAENQVPATWRQSNEPPPGGGSSGGSGLDRSMAPVSFAGNSGPEGIGGTYSGESETGSMPGPGQVPAAQEKTFKPKQNDFSLDNLE</sequence>
<evidence type="ECO:0000313" key="3">
    <source>
        <dbReference type="EMBL" id="KNZ68679.1"/>
    </source>
</evidence>
<keyword evidence="4" id="KW-1185">Reference proteome</keyword>
<feature type="transmembrane region" description="Helical" evidence="2">
    <location>
        <begin position="272"/>
        <end position="292"/>
    </location>
</feature>
<keyword evidence="2" id="KW-0472">Membrane</keyword>
<proteinExistence type="predicted"/>
<comment type="caution">
    <text evidence="3">The sequence shown here is derived from an EMBL/GenBank/DDBJ whole genome shotgun (WGS) entry which is preliminary data.</text>
</comment>
<name>A0A0L6W0S0_9FIRM</name>
<evidence type="ECO:0000256" key="1">
    <source>
        <dbReference type="SAM" id="MobiDB-lite"/>
    </source>
</evidence>
<dbReference type="EMBL" id="LGTE01000024">
    <property type="protein sequence ID" value="KNZ68679.1"/>
    <property type="molecule type" value="Genomic_DNA"/>
</dbReference>
<reference evidence="4" key="1">
    <citation type="submission" date="2015-07" db="EMBL/GenBank/DDBJ databases">
        <title>Complete Genome of Thermincola ferriacetica strain Z-0001T.</title>
        <authorList>
            <person name="Lusk B."/>
            <person name="Badalamenti J.P."/>
            <person name="Parameswaran P."/>
            <person name="Bond D.R."/>
            <person name="Torres C.I."/>
        </authorList>
    </citation>
    <scope>NUCLEOTIDE SEQUENCE [LARGE SCALE GENOMIC DNA]</scope>
    <source>
        <strain evidence="4">Z-0001</strain>
    </source>
</reference>
<feature type="transmembrane region" description="Helical" evidence="2">
    <location>
        <begin position="145"/>
        <end position="165"/>
    </location>
</feature>
<evidence type="ECO:0000256" key="2">
    <source>
        <dbReference type="SAM" id="Phobius"/>
    </source>
</evidence>
<feature type="transmembrane region" description="Helical" evidence="2">
    <location>
        <begin position="299"/>
        <end position="317"/>
    </location>
</feature>
<keyword evidence="2" id="KW-0812">Transmembrane</keyword>
<protein>
    <recommendedName>
        <fullName evidence="5">TrbL/VirB6 plasmid conjugal transfer protein</fullName>
    </recommendedName>
</protein>
<feature type="transmembrane region" description="Helical" evidence="2">
    <location>
        <begin position="236"/>
        <end position="252"/>
    </location>
</feature>
<gene>
    <name evidence="3" type="ORF">Tfer_2772</name>
</gene>
<dbReference type="AlphaFoldDB" id="A0A0L6W0S0"/>
<feature type="transmembrane region" description="Helical" evidence="2">
    <location>
        <begin position="210"/>
        <end position="229"/>
    </location>
</feature>